<keyword evidence="3" id="KW-0677">Repeat</keyword>
<feature type="domain" description="TIR" evidence="7">
    <location>
        <begin position="20"/>
        <end position="184"/>
    </location>
</feature>
<dbReference type="PaxDb" id="3847-GLYMA06G43850.1"/>
<dbReference type="OrthoDB" id="1404028at2759"/>
<dbReference type="FunFam" id="3.40.50.10140:FF:000007">
    <property type="entry name" value="Disease resistance protein (TIR-NBS-LRR class)"/>
    <property type="match status" value="1"/>
</dbReference>
<dbReference type="RefSeq" id="XP_006582295.1">
    <property type="nucleotide sequence ID" value="XM_006582232.3"/>
</dbReference>
<dbReference type="GO" id="GO:0006952">
    <property type="term" value="P:defense response"/>
    <property type="evidence" value="ECO:0007669"/>
    <property type="project" value="InterPro"/>
</dbReference>
<dbReference type="PRINTS" id="PR00364">
    <property type="entry name" value="DISEASERSIST"/>
</dbReference>
<dbReference type="Gene3D" id="3.40.50.10140">
    <property type="entry name" value="Toll/interleukin-1 receptor homology (TIR) domain"/>
    <property type="match status" value="1"/>
</dbReference>
<reference evidence="8 9" key="1">
    <citation type="journal article" date="2010" name="Nature">
        <title>Genome sequence of the palaeopolyploid soybean.</title>
        <authorList>
            <person name="Schmutz J."/>
            <person name="Cannon S.B."/>
            <person name="Schlueter J."/>
            <person name="Ma J."/>
            <person name="Mitros T."/>
            <person name="Nelson W."/>
            <person name="Hyten D.L."/>
            <person name="Song Q."/>
            <person name="Thelen J.J."/>
            <person name="Cheng J."/>
            <person name="Xu D."/>
            <person name="Hellsten U."/>
            <person name="May G.D."/>
            <person name="Yu Y."/>
            <person name="Sakurai T."/>
            <person name="Umezawa T."/>
            <person name="Bhattacharyya M.K."/>
            <person name="Sandhu D."/>
            <person name="Valliyodan B."/>
            <person name="Lindquist E."/>
            <person name="Peto M."/>
            <person name="Grant D."/>
            <person name="Shu S."/>
            <person name="Goodstein D."/>
            <person name="Barry K."/>
            <person name="Futrell-Griggs M."/>
            <person name="Abernathy B."/>
            <person name="Du J."/>
            <person name="Tian Z."/>
            <person name="Zhu L."/>
            <person name="Gill N."/>
            <person name="Joshi T."/>
            <person name="Libault M."/>
            <person name="Sethuraman A."/>
            <person name="Zhang X.-C."/>
            <person name="Shinozaki K."/>
            <person name="Nguyen H.T."/>
            <person name="Wing R.A."/>
            <person name="Cregan P."/>
            <person name="Specht J."/>
            <person name="Grimwood J."/>
            <person name="Rokhsar D."/>
            <person name="Stacey G."/>
            <person name="Shoemaker R.C."/>
            <person name="Jackson S.A."/>
        </authorList>
    </citation>
    <scope>NUCLEOTIDE SEQUENCE [LARGE SCALE GENOMIC DNA]</scope>
    <source>
        <strain evidence="9">cv. Williams 82</strain>
        <tissue evidence="8">Callus</tissue>
    </source>
</reference>
<dbReference type="EnsemblPlants" id="KRH55842">
    <property type="protein sequence ID" value="KRH55842"/>
    <property type="gene ID" value="GLYMA_06G285500"/>
</dbReference>
<reference evidence="9" key="2">
    <citation type="submission" date="2018-02" db="UniProtKB">
        <authorList>
            <consortium name="EnsemblPlants"/>
        </authorList>
    </citation>
    <scope>IDENTIFICATION</scope>
    <source>
        <strain evidence="9">Williams 82</strain>
    </source>
</reference>
<dbReference type="EC" id="3.2.2.6" evidence="1"/>
<dbReference type="InterPro" id="IPR045344">
    <property type="entry name" value="C-JID"/>
</dbReference>
<evidence type="ECO:0000256" key="2">
    <source>
        <dbReference type="ARBA" id="ARBA00022614"/>
    </source>
</evidence>
<evidence type="ECO:0000256" key="3">
    <source>
        <dbReference type="ARBA" id="ARBA00022737"/>
    </source>
</evidence>
<protein>
    <recommendedName>
        <fullName evidence="1">ADP-ribosyl cyclase/cyclic ADP-ribose hydrolase</fullName>
        <ecNumber evidence="1">3.2.2.6</ecNumber>
    </recommendedName>
</protein>
<evidence type="ECO:0000313" key="9">
    <source>
        <dbReference type="EnsemblPlants" id="KRH55841"/>
    </source>
</evidence>
<dbReference type="Pfam" id="PF20160">
    <property type="entry name" value="C-JID"/>
    <property type="match status" value="1"/>
</dbReference>
<dbReference type="InterPro" id="IPR032675">
    <property type="entry name" value="LRR_dom_sf"/>
</dbReference>
<dbReference type="PANTHER" id="PTHR11017">
    <property type="entry name" value="LEUCINE-RICH REPEAT-CONTAINING PROTEIN"/>
    <property type="match status" value="1"/>
</dbReference>
<dbReference type="InterPro" id="IPR000157">
    <property type="entry name" value="TIR_dom"/>
</dbReference>
<dbReference type="PANTHER" id="PTHR11017:SF259">
    <property type="entry name" value="ADP-RIBOSYL CYCLASE_CYCLIC ADP-RIBOSE HYDROLASE"/>
    <property type="match status" value="1"/>
</dbReference>
<reference evidence="8" key="3">
    <citation type="submission" date="2018-07" db="EMBL/GenBank/DDBJ databases">
        <title>WGS assembly of Glycine max.</title>
        <authorList>
            <person name="Schmutz J."/>
            <person name="Cannon S."/>
            <person name="Schlueter J."/>
            <person name="Ma J."/>
            <person name="Mitros T."/>
            <person name="Nelson W."/>
            <person name="Hyten D."/>
            <person name="Song Q."/>
            <person name="Thelen J."/>
            <person name="Cheng J."/>
            <person name="Xu D."/>
            <person name="Hellsten U."/>
            <person name="May G."/>
            <person name="Yu Y."/>
            <person name="Sakurai T."/>
            <person name="Umezawa T."/>
            <person name="Bhattacharyya M."/>
            <person name="Sandhu D."/>
            <person name="Valliyodan B."/>
            <person name="Lindquist E."/>
            <person name="Peto M."/>
            <person name="Grant D."/>
            <person name="Shu S."/>
            <person name="Goodstein D."/>
            <person name="Barry K."/>
            <person name="Futrell-Griggs M."/>
            <person name="Abernathy B."/>
            <person name="Du J."/>
            <person name="Tian Z."/>
            <person name="Zhu L."/>
            <person name="Gill N."/>
            <person name="Joshi T."/>
            <person name="Libault M."/>
            <person name="Sethuraman A."/>
            <person name="Zhang X."/>
            <person name="Shinozaki K."/>
            <person name="Nguyen H."/>
            <person name="Wing R."/>
            <person name="Cregan P."/>
            <person name="Specht J."/>
            <person name="Grimwood J."/>
            <person name="Rokhsar D."/>
            <person name="Stacey G."/>
            <person name="Shoemaker R."/>
            <person name="Jackson S."/>
        </authorList>
    </citation>
    <scope>NUCLEOTIDE SEQUENCE</scope>
    <source>
        <tissue evidence="8">Callus</tissue>
    </source>
</reference>
<evidence type="ECO:0000256" key="6">
    <source>
        <dbReference type="ARBA" id="ARBA00047304"/>
    </source>
</evidence>
<dbReference type="Pfam" id="PF07725">
    <property type="entry name" value="LRR_3"/>
    <property type="match status" value="1"/>
</dbReference>
<sequence>MASNNNSSSSSIIVQHCNYSSYDVFVSFRGKDTRNNFTDHLFGAFHRKKIRTFRDDTRLKKGERILSNLMQAIEGSQIFVIVFSKNYAFSSWCLKELAKILDCVRVSGKHVLPIFYDVDPSEVRNQTGDYEKAFAKHEDREKMEEVKRWREALTQVANLAGWDMRNKSQYAEIEKIVQEIISKLGHNFSSLPNDLVGMESPVEELEKLLLLDLTDDVRIVGICGMGGIGKTTLATVLYDRISHQFDAHCFIDNVSKTYRHCGQIGVLKQLLHQTLNEDLQICNLYHAANLMQSRLRYVKSIIVLDNVNEVEQLEKLVLNREWLGAGSRIIIISRDKHVLKKCGVTVVYKVQLLNGANSLKLFCKKAFDSVDITGDYEELKYEVLKYANDLPLAIKVLGSVLSGRSVSYWRSYLDRLKENPNKDILDVLRISYDELQDLEKEIFLDIACFFCGNEELYVKKVLDCCGFHSEIGIRALVDKSLIDNSSGFIEMHNLLKVLGRTIVKGNAPKEPGKWSRVWLHEDFYNMSKATETTNNEAIVLDREMEILMADAEALSKMSNLRLLIFRDVKFMGILNSVNCLSNKLQFLEWYNYPFSYLPSSFQPNLLVELILQHSNIKQLWKGIKHLPNLRALDLSYSKNLIEAPDFGGVLNLEWIILEGCTNLARIHPSVGLLRKLAFLNLKNCISLVSLPSNILSLSSLGYLNISGCPKVFSNQLLEKPIHEEHSKMPDIRQTAMQFQSTSSSIFKRLINLTFRSSYYSRGYRNSAGCLLPSLPTFFCMRDLDLSFCNLSQIPDAIGSMHSLETLNLGGNNFVSLPYSINQLSKLVHLNLEHCKQLRYFPEMPSPTSLPVIRETYNFAHYPRGLFIFNCPKIVDIARCWGMTFAWMIQILQVSQESDTRIGWIDIVVPGNQIPKWFNNQSVGTSISLDPSPIMHGNHWIGIACCVVFVAFDDATDLHPNLRSSIRIGFKTESYSSSLDIPILINKDLVTVGLHHLWLLYLSREEFFSYFKIEKMLDLHGIKMQSTVWHSQGLNLEVHGCGYQWVFKEDLDTLNLTIMRRGYNETHVDDDFVKGVSILSLEDGN</sequence>
<dbReference type="InterPro" id="IPR044974">
    <property type="entry name" value="Disease_R_plants"/>
</dbReference>
<dbReference type="InterPro" id="IPR042197">
    <property type="entry name" value="Apaf_helical"/>
</dbReference>
<dbReference type="Gene3D" id="3.40.50.300">
    <property type="entry name" value="P-loop containing nucleotide triphosphate hydrolases"/>
    <property type="match status" value="1"/>
</dbReference>
<proteinExistence type="predicted"/>
<dbReference type="SUPFAM" id="SSF52058">
    <property type="entry name" value="L domain-like"/>
    <property type="match status" value="1"/>
</dbReference>
<dbReference type="Gene3D" id="3.80.10.10">
    <property type="entry name" value="Ribonuclease Inhibitor"/>
    <property type="match status" value="2"/>
</dbReference>
<dbReference type="SUPFAM" id="SSF52540">
    <property type="entry name" value="P-loop containing nucleoside triphosphate hydrolases"/>
    <property type="match status" value="1"/>
</dbReference>
<evidence type="ECO:0000256" key="1">
    <source>
        <dbReference type="ARBA" id="ARBA00011982"/>
    </source>
</evidence>
<dbReference type="EMBL" id="CM000839">
    <property type="protein sequence ID" value="KRH55842.1"/>
    <property type="molecule type" value="Genomic_DNA"/>
</dbReference>
<dbReference type="GeneID" id="100786903"/>
<name>I1KEV5_SOYBN</name>
<gene>
    <name evidence="9" type="primary">LOC100786903</name>
    <name evidence="8" type="ORF">GLYMA_06G285500</name>
</gene>
<dbReference type="InterPro" id="IPR027417">
    <property type="entry name" value="P-loop_NTPase"/>
</dbReference>
<dbReference type="EMBL" id="CM000839">
    <property type="protein sequence ID" value="KRH55841.1"/>
    <property type="molecule type" value="Genomic_DNA"/>
</dbReference>
<dbReference type="HOGENOM" id="CLU_001561_0_2_1"/>
<dbReference type="Pfam" id="PF23282">
    <property type="entry name" value="WHD_ROQ1"/>
    <property type="match status" value="1"/>
</dbReference>
<accession>I1KEV5</accession>
<dbReference type="GO" id="GO:0007165">
    <property type="term" value="P:signal transduction"/>
    <property type="evidence" value="ECO:0007669"/>
    <property type="project" value="InterPro"/>
</dbReference>
<keyword evidence="5" id="KW-0520">NAD</keyword>
<keyword evidence="2" id="KW-0433">Leucine-rich repeat</keyword>
<dbReference type="Gramene" id="KRH55841">
    <property type="protein sequence ID" value="KRH55841"/>
    <property type="gene ID" value="GLYMA_06G285500"/>
</dbReference>
<dbReference type="Gene3D" id="1.10.8.430">
    <property type="entry name" value="Helical domain of apoptotic protease-activating factors"/>
    <property type="match status" value="1"/>
</dbReference>
<dbReference type="AlphaFoldDB" id="I1KEV5"/>
<dbReference type="SMART" id="SM00255">
    <property type="entry name" value="TIR"/>
    <property type="match status" value="1"/>
</dbReference>
<keyword evidence="10" id="KW-1185">Reference proteome</keyword>
<evidence type="ECO:0000256" key="5">
    <source>
        <dbReference type="ARBA" id="ARBA00023027"/>
    </source>
</evidence>
<dbReference type="ExpressionAtlas" id="I1KEV5">
    <property type="expression patterns" value="baseline and differential"/>
</dbReference>
<dbReference type="Pfam" id="PF13855">
    <property type="entry name" value="LRR_8"/>
    <property type="match status" value="1"/>
</dbReference>
<dbReference type="GO" id="GO:0061809">
    <property type="term" value="F:NAD+ nucleosidase activity, cyclic ADP-ribose generating"/>
    <property type="evidence" value="ECO:0007669"/>
    <property type="project" value="UniProtKB-EC"/>
</dbReference>
<dbReference type="InterPro" id="IPR002182">
    <property type="entry name" value="NB-ARC"/>
</dbReference>
<dbReference type="InterPro" id="IPR001611">
    <property type="entry name" value="Leu-rich_rpt"/>
</dbReference>
<dbReference type="InterPro" id="IPR035897">
    <property type="entry name" value="Toll_tir_struct_dom_sf"/>
</dbReference>
<dbReference type="EnsemblPlants" id="KRH55841">
    <property type="protein sequence ID" value="KRH55841"/>
    <property type="gene ID" value="GLYMA_06G285500"/>
</dbReference>
<dbReference type="KEGG" id="gmx:100786903"/>
<dbReference type="Gramene" id="KRH55842">
    <property type="protein sequence ID" value="KRH55842"/>
    <property type="gene ID" value="GLYMA_06G285500"/>
</dbReference>
<dbReference type="GO" id="GO:0043531">
    <property type="term" value="F:ADP binding"/>
    <property type="evidence" value="ECO:0007669"/>
    <property type="project" value="InterPro"/>
</dbReference>
<dbReference type="PROSITE" id="PS50104">
    <property type="entry name" value="TIR"/>
    <property type="match status" value="1"/>
</dbReference>
<evidence type="ECO:0000313" key="8">
    <source>
        <dbReference type="EMBL" id="KRH55841.1"/>
    </source>
</evidence>
<dbReference type="eggNOG" id="ENOG502R41B">
    <property type="taxonomic scope" value="Eukaryota"/>
</dbReference>
<evidence type="ECO:0000259" key="7">
    <source>
        <dbReference type="PROSITE" id="PS50104"/>
    </source>
</evidence>
<dbReference type="Pfam" id="PF01582">
    <property type="entry name" value="TIR"/>
    <property type="match status" value="1"/>
</dbReference>
<evidence type="ECO:0000256" key="4">
    <source>
        <dbReference type="ARBA" id="ARBA00022801"/>
    </source>
</evidence>
<evidence type="ECO:0000313" key="10">
    <source>
        <dbReference type="Proteomes" id="UP000008827"/>
    </source>
</evidence>
<dbReference type="InterPro" id="IPR058192">
    <property type="entry name" value="WHD_ROQ1-like"/>
</dbReference>
<organism evidence="9">
    <name type="scientific">Glycine max</name>
    <name type="common">Soybean</name>
    <name type="synonym">Glycine hispida</name>
    <dbReference type="NCBI Taxonomy" id="3847"/>
    <lineage>
        <taxon>Eukaryota</taxon>
        <taxon>Viridiplantae</taxon>
        <taxon>Streptophyta</taxon>
        <taxon>Embryophyta</taxon>
        <taxon>Tracheophyta</taxon>
        <taxon>Spermatophyta</taxon>
        <taxon>Magnoliopsida</taxon>
        <taxon>eudicotyledons</taxon>
        <taxon>Gunneridae</taxon>
        <taxon>Pentapetalae</taxon>
        <taxon>rosids</taxon>
        <taxon>fabids</taxon>
        <taxon>Fabales</taxon>
        <taxon>Fabaceae</taxon>
        <taxon>Papilionoideae</taxon>
        <taxon>50 kb inversion clade</taxon>
        <taxon>NPAAA clade</taxon>
        <taxon>indigoferoid/millettioid clade</taxon>
        <taxon>Phaseoleae</taxon>
        <taxon>Glycine</taxon>
        <taxon>Glycine subgen. Soja</taxon>
    </lineage>
</organism>
<dbReference type="SMR" id="I1KEV5"/>
<keyword evidence="4" id="KW-0378">Hydrolase</keyword>
<dbReference type="PROSITE" id="PS51450">
    <property type="entry name" value="LRR"/>
    <property type="match status" value="1"/>
</dbReference>
<dbReference type="InterPro" id="IPR011713">
    <property type="entry name" value="Leu-rich_rpt_3"/>
</dbReference>
<dbReference type="Proteomes" id="UP000008827">
    <property type="component" value="Chromosome 6"/>
</dbReference>
<dbReference type="SUPFAM" id="SSF52200">
    <property type="entry name" value="Toll/Interleukin receptor TIR domain"/>
    <property type="match status" value="1"/>
</dbReference>
<dbReference type="OMA" id="CKYPWES"/>
<comment type="catalytic activity">
    <reaction evidence="6">
        <text>NAD(+) + H2O = ADP-D-ribose + nicotinamide + H(+)</text>
        <dbReference type="Rhea" id="RHEA:16301"/>
        <dbReference type="ChEBI" id="CHEBI:15377"/>
        <dbReference type="ChEBI" id="CHEBI:15378"/>
        <dbReference type="ChEBI" id="CHEBI:17154"/>
        <dbReference type="ChEBI" id="CHEBI:57540"/>
        <dbReference type="ChEBI" id="CHEBI:57967"/>
        <dbReference type="EC" id="3.2.2.6"/>
    </reaction>
    <physiologicalReaction direction="left-to-right" evidence="6">
        <dbReference type="Rhea" id="RHEA:16302"/>
    </physiologicalReaction>
</comment>
<dbReference type="Pfam" id="PF00931">
    <property type="entry name" value="NB-ARC"/>
    <property type="match status" value="1"/>
</dbReference>